<organism evidence="3 4">
    <name type="scientific">Cardamine amara subsp. amara</name>
    <dbReference type="NCBI Taxonomy" id="228776"/>
    <lineage>
        <taxon>Eukaryota</taxon>
        <taxon>Viridiplantae</taxon>
        <taxon>Streptophyta</taxon>
        <taxon>Embryophyta</taxon>
        <taxon>Tracheophyta</taxon>
        <taxon>Spermatophyta</taxon>
        <taxon>Magnoliopsida</taxon>
        <taxon>eudicotyledons</taxon>
        <taxon>Gunneridae</taxon>
        <taxon>Pentapetalae</taxon>
        <taxon>rosids</taxon>
        <taxon>malvids</taxon>
        <taxon>Brassicales</taxon>
        <taxon>Brassicaceae</taxon>
        <taxon>Cardamineae</taxon>
        <taxon>Cardamine</taxon>
    </lineage>
</organism>
<proteinExistence type="predicted"/>
<keyword evidence="4" id="KW-1185">Reference proteome</keyword>
<feature type="domain" description="Retrotransposon gag" evidence="2">
    <location>
        <begin position="166"/>
        <end position="256"/>
    </location>
</feature>
<dbReference type="Proteomes" id="UP001558713">
    <property type="component" value="Unassembled WGS sequence"/>
</dbReference>
<dbReference type="InterPro" id="IPR005162">
    <property type="entry name" value="Retrotrans_gag_dom"/>
</dbReference>
<name>A0ABD0ZFS2_CARAN</name>
<protein>
    <recommendedName>
        <fullName evidence="2">Retrotransposon gag domain-containing protein</fullName>
    </recommendedName>
</protein>
<accession>A0ABD0ZFS2</accession>
<dbReference type="Pfam" id="PF03732">
    <property type="entry name" value="Retrotrans_gag"/>
    <property type="match status" value="1"/>
</dbReference>
<reference evidence="3 4" key="1">
    <citation type="submission" date="2024-04" db="EMBL/GenBank/DDBJ databases">
        <title>Genome assembly C_amara_ONT_v2.</title>
        <authorList>
            <person name="Yant L."/>
            <person name="Moore C."/>
            <person name="Slenker M."/>
        </authorList>
    </citation>
    <scope>NUCLEOTIDE SEQUENCE [LARGE SCALE GENOMIC DNA]</scope>
    <source>
        <tissue evidence="3">Leaf</tissue>
    </source>
</reference>
<evidence type="ECO:0000256" key="1">
    <source>
        <dbReference type="SAM" id="MobiDB-lite"/>
    </source>
</evidence>
<dbReference type="AlphaFoldDB" id="A0ABD0ZFS2"/>
<feature type="compositionally biased region" description="Basic and acidic residues" evidence="1">
    <location>
        <begin position="9"/>
        <end position="27"/>
    </location>
</feature>
<dbReference type="EMBL" id="JBANAX010000780">
    <property type="protein sequence ID" value="KAL1193535.1"/>
    <property type="molecule type" value="Genomic_DNA"/>
</dbReference>
<sequence length="308" mass="34323">MHVQMVRGRGRDRGQGRGRGRVMEERVEETRASQIKHEGVVRRTGVASAPAGAAGLAPDVAGVAAGFGQARDDRIVDLLTVLLERVPERVPAQVPVVPPVGVEVQPQVVAVVSEELPSYLRMVEQMQRIGTRFFSGGASPESADAWLRRMERNFLSNRCPAGYLVDIAVHYLEGDAHLWWRGVAARRVQADMGWGDFVEEFNSKFFPQEAFNRLESRLGSLTQGDRSVRDYEVEFNRLGSFVRRAGESESARINQATNQPPVLSYKPPGSTWRCSSWRPWPLGLTKSRQYEASRRYEASSNQAGLGEN</sequence>
<feature type="region of interest" description="Disordered" evidence="1">
    <location>
        <begin position="1"/>
        <end position="27"/>
    </location>
</feature>
<evidence type="ECO:0000259" key="2">
    <source>
        <dbReference type="Pfam" id="PF03732"/>
    </source>
</evidence>
<comment type="caution">
    <text evidence="3">The sequence shown here is derived from an EMBL/GenBank/DDBJ whole genome shotgun (WGS) entry which is preliminary data.</text>
</comment>
<evidence type="ECO:0000313" key="3">
    <source>
        <dbReference type="EMBL" id="KAL1193535.1"/>
    </source>
</evidence>
<evidence type="ECO:0000313" key="4">
    <source>
        <dbReference type="Proteomes" id="UP001558713"/>
    </source>
</evidence>
<gene>
    <name evidence="3" type="ORF">V5N11_025732</name>
</gene>